<dbReference type="InterPro" id="IPR029060">
    <property type="entry name" value="PIN-like_dom_sf"/>
</dbReference>
<feature type="domain" description="PIN" evidence="1">
    <location>
        <begin position="4"/>
        <end position="122"/>
    </location>
</feature>
<proteinExistence type="predicted"/>
<organism evidence="2">
    <name type="scientific">Thermofilum pendens</name>
    <dbReference type="NCBI Taxonomy" id="2269"/>
    <lineage>
        <taxon>Archaea</taxon>
        <taxon>Thermoproteota</taxon>
        <taxon>Thermoprotei</taxon>
        <taxon>Thermofilales</taxon>
        <taxon>Thermofilaceae</taxon>
        <taxon>Thermofilum</taxon>
    </lineage>
</organism>
<evidence type="ECO:0000259" key="1">
    <source>
        <dbReference type="SMART" id="SM00670"/>
    </source>
</evidence>
<dbReference type="CDD" id="cd18689">
    <property type="entry name" value="PIN_VapC-like"/>
    <property type="match status" value="1"/>
</dbReference>
<sequence>MRKVKYVFDTGPLLLYFAGDEGVRGFFEDVFRGEAEGYTCEANVAELYYKTCEKLGREAAEIRSASLRDSVSVLPLDERLTRAAGALKCKYGGRVSLVDAYTLAAAKILGGILVTTDSRLAELKVVQVKLVRPS</sequence>
<dbReference type="InterPro" id="IPR002716">
    <property type="entry name" value="PIN_dom"/>
</dbReference>
<comment type="caution">
    <text evidence="2">The sequence shown here is derived from an EMBL/GenBank/DDBJ whole genome shotgun (WGS) entry which is preliminary data.</text>
</comment>
<dbReference type="Pfam" id="PF01850">
    <property type="entry name" value="PIN"/>
    <property type="match status" value="1"/>
</dbReference>
<accession>A0A7C4H8C4</accession>
<evidence type="ECO:0000313" key="2">
    <source>
        <dbReference type="EMBL" id="HGM46411.1"/>
    </source>
</evidence>
<dbReference type="SMART" id="SM00670">
    <property type="entry name" value="PINc"/>
    <property type="match status" value="1"/>
</dbReference>
<protein>
    <submittedName>
        <fullName evidence="2">Type II toxin-antitoxin system VapC family toxin</fullName>
    </submittedName>
</protein>
<dbReference type="PANTHER" id="PTHR39677:SF4">
    <property type="entry name" value="RIBONUCLEASE VAPC6"/>
    <property type="match status" value="1"/>
</dbReference>
<dbReference type="EMBL" id="DTBQ01000040">
    <property type="protein sequence ID" value="HGM46411.1"/>
    <property type="molecule type" value="Genomic_DNA"/>
</dbReference>
<dbReference type="AlphaFoldDB" id="A0A7C4H8C4"/>
<dbReference type="PANTHER" id="PTHR39677">
    <property type="entry name" value="RIBONUCLEASE VAPC6"/>
    <property type="match status" value="1"/>
</dbReference>
<name>A0A7C4H8C4_THEPE</name>
<gene>
    <name evidence="2" type="ORF">ENU21_01480</name>
</gene>
<dbReference type="Gene3D" id="3.40.50.1010">
    <property type="entry name" value="5'-nuclease"/>
    <property type="match status" value="1"/>
</dbReference>
<dbReference type="SUPFAM" id="SSF88723">
    <property type="entry name" value="PIN domain-like"/>
    <property type="match status" value="1"/>
</dbReference>
<reference evidence="2" key="1">
    <citation type="journal article" date="2020" name="mSystems">
        <title>Genome- and Community-Level Interaction Insights into Carbon Utilization and Element Cycling Functions of Hydrothermarchaeota in Hydrothermal Sediment.</title>
        <authorList>
            <person name="Zhou Z."/>
            <person name="Liu Y."/>
            <person name="Xu W."/>
            <person name="Pan J."/>
            <person name="Luo Z.H."/>
            <person name="Li M."/>
        </authorList>
    </citation>
    <scope>NUCLEOTIDE SEQUENCE</scope>
    <source>
        <strain evidence="2">SpSt-649</strain>
    </source>
</reference>